<dbReference type="RefSeq" id="WP_344233420.1">
    <property type="nucleotide sequence ID" value="NZ_BAAAPH010000006.1"/>
</dbReference>
<proteinExistence type="predicted"/>
<reference evidence="2 3" key="1">
    <citation type="journal article" date="2019" name="Int. J. Syst. Evol. Microbiol.">
        <title>The Global Catalogue of Microorganisms (GCM) 10K type strain sequencing project: providing services to taxonomists for standard genome sequencing and annotation.</title>
        <authorList>
            <consortium name="The Broad Institute Genomics Platform"/>
            <consortium name="The Broad Institute Genome Sequencing Center for Infectious Disease"/>
            <person name="Wu L."/>
            <person name="Ma J."/>
        </authorList>
    </citation>
    <scope>NUCLEOTIDE SEQUENCE [LARGE SCALE GENOMIC DNA]</scope>
    <source>
        <strain evidence="2 3">JCM 15572</strain>
    </source>
</reference>
<evidence type="ECO:0000313" key="2">
    <source>
        <dbReference type="EMBL" id="GAA1565830.1"/>
    </source>
</evidence>
<feature type="region of interest" description="Disordered" evidence="1">
    <location>
        <begin position="85"/>
        <end position="104"/>
    </location>
</feature>
<accession>A0ABN2CYR0</accession>
<protein>
    <submittedName>
        <fullName evidence="2">Uncharacterized protein</fullName>
    </submittedName>
</protein>
<dbReference type="EMBL" id="BAAAPH010000006">
    <property type="protein sequence ID" value="GAA1565830.1"/>
    <property type="molecule type" value="Genomic_DNA"/>
</dbReference>
<name>A0ABN2CYR0_9ACTN</name>
<gene>
    <name evidence="2" type="ORF">GCM10009804_23130</name>
</gene>
<keyword evidence="3" id="KW-1185">Reference proteome</keyword>
<comment type="caution">
    <text evidence="2">The sequence shown here is derived from an EMBL/GenBank/DDBJ whole genome shotgun (WGS) entry which is preliminary data.</text>
</comment>
<evidence type="ECO:0000313" key="3">
    <source>
        <dbReference type="Proteomes" id="UP001501705"/>
    </source>
</evidence>
<dbReference type="Proteomes" id="UP001501705">
    <property type="component" value="Unassembled WGS sequence"/>
</dbReference>
<organism evidence="2 3">
    <name type="scientific">Kribbella hippodromi</name>
    <dbReference type="NCBI Taxonomy" id="434347"/>
    <lineage>
        <taxon>Bacteria</taxon>
        <taxon>Bacillati</taxon>
        <taxon>Actinomycetota</taxon>
        <taxon>Actinomycetes</taxon>
        <taxon>Propionibacteriales</taxon>
        <taxon>Kribbellaceae</taxon>
        <taxon>Kribbella</taxon>
    </lineage>
</organism>
<evidence type="ECO:0000256" key="1">
    <source>
        <dbReference type="SAM" id="MobiDB-lite"/>
    </source>
</evidence>
<sequence>MTNKMPDGPQPTPRWDDDLVAAGRVAPVAPEVLARARQAVRQAAADVSSDRGPVANRPRRRLRARLAGAGLVAAAAALVLTQTPTTDDPAVGAAEETPASTTRGASAQCVESYSLSNLTHRHFALDGTVAAIGGKVSGSGPGQPGVSPDVVAVTFDVHSWYRGGSGSRVTISMGLSGRTPDSSLRYDIGTRLLVSGNIDAREPKSKMIAWMACGFTRPYDTATATAWRSALKK</sequence>